<evidence type="ECO:0000256" key="1">
    <source>
        <dbReference type="SAM" id="MobiDB-lite"/>
    </source>
</evidence>
<dbReference type="Proteomes" id="UP001325479">
    <property type="component" value="Chromosome"/>
</dbReference>
<accession>A0ABZ0WEP3</accession>
<sequence>MEQFPAAARSVAAGAPEHQARRREWFDDSTAAQVRKFHRLTFFGRPVPAAAFGKF</sequence>
<feature type="region of interest" description="Disordered" evidence="1">
    <location>
        <begin position="1"/>
        <end position="20"/>
    </location>
</feature>
<dbReference type="RefSeq" id="WP_198665369.1">
    <property type="nucleotide sequence ID" value="NZ_CP139965.1"/>
</dbReference>
<name>A0ABZ0WEP3_9BURK</name>
<dbReference type="EMBL" id="CP139965">
    <property type="protein sequence ID" value="WQD75798.1"/>
    <property type="molecule type" value="Genomic_DNA"/>
</dbReference>
<reference evidence="2 3" key="1">
    <citation type="submission" date="2023-12" db="EMBL/GenBank/DDBJ databases">
        <title>Genome sequencing and assembly of bacterial species from a model synthetic community.</title>
        <authorList>
            <person name="Hogle S.L."/>
        </authorList>
    </citation>
    <scope>NUCLEOTIDE SEQUENCE [LARGE SCALE GENOMIC DNA]</scope>
    <source>
        <strain evidence="2 3">HAMBI 2494</strain>
    </source>
</reference>
<proteinExistence type="predicted"/>
<gene>
    <name evidence="2" type="ORF">U0042_16810</name>
</gene>
<protein>
    <submittedName>
        <fullName evidence="2">Uncharacterized protein</fullName>
    </submittedName>
</protein>
<feature type="compositionally biased region" description="Low complexity" evidence="1">
    <location>
        <begin position="1"/>
        <end position="15"/>
    </location>
</feature>
<organism evidence="2 3">
    <name type="scientific">Paraburkholderia kururiensis</name>
    <dbReference type="NCBI Taxonomy" id="984307"/>
    <lineage>
        <taxon>Bacteria</taxon>
        <taxon>Pseudomonadati</taxon>
        <taxon>Pseudomonadota</taxon>
        <taxon>Betaproteobacteria</taxon>
        <taxon>Burkholderiales</taxon>
        <taxon>Burkholderiaceae</taxon>
        <taxon>Paraburkholderia</taxon>
    </lineage>
</organism>
<evidence type="ECO:0000313" key="2">
    <source>
        <dbReference type="EMBL" id="WQD75798.1"/>
    </source>
</evidence>
<evidence type="ECO:0000313" key="3">
    <source>
        <dbReference type="Proteomes" id="UP001325479"/>
    </source>
</evidence>
<keyword evidence="3" id="KW-1185">Reference proteome</keyword>